<dbReference type="EMBL" id="JACVEL010000006">
    <property type="protein sequence ID" value="MBC9812878.1"/>
    <property type="molecule type" value="Genomic_DNA"/>
</dbReference>
<evidence type="ECO:0000313" key="10">
    <source>
        <dbReference type="EMBL" id="MBC9812878.1"/>
    </source>
</evidence>
<accession>A0A8J6U010</accession>
<dbReference type="InterPro" id="IPR024079">
    <property type="entry name" value="MetalloPept_cat_dom_sf"/>
</dbReference>
<evidence type="ECO:0000256" key="5">
    <source>
        <dbReference type="ARBA" id="ARBA00022801"/>
    </source>
</evidence>
<keyword evidence="2" id="KW-0645">Protease</keyword>
<dbReference type="SMART" id="SM00089">
    <property type="entry name" value="PKD"/>
    <property type="match status" value="1"/>
</dbReference>
<keyword evidence="4" id="KW-0732">Signal</keyword>
<evidence type="ECO:0000313" key="11">
    <source>
        <dbReference type="Proteomes" id="UP000652681"/>
    </source>
</evidence>
<dbReference type="InterPro" id="IPR000601">
    <property type="entry name" value="PKD_dom"/>
</dbReference>
<dbReference type="RefSeq" id="WP_163491639.1">
    <property type="nucleotide sequence ID" value="NZ_JACVEL010000006.1"/>
</dbReference>
<evidence type="ECO:0000256" key="8">
    <source>
        <dbReference type="ARBA" id="ARBA00023157"/>
    </source>
</evidence>
<gene>
    <name evidence="10" type="ORF">H9Y05_10390</name>
</gene>
<dbReference type="Pfam" id="PF18911">
    <property type="entry name" value="PKD_4"/>
    <property type="match status" value="1"/>
</dbReference>
<dbReference type="InterPro" id="IPR013783">
    <property type="entry name" value="Ig-like_fold"/>
</dbReference>
<dbReference type="Pfam" id="PF18962">
    <property type="entry name" value="Por_Secre_tail"/>
    <property type="match status" value="1"/>
</dbReference>
<dbReference type="Gene3D" id="2.60.40.10">
    <property type="entry name" value="Immunoglobulins"/>
    <property type="match status" value="1"/>
</dbReference>
<reference evidence="10" key="1">
    <citation type="submission" date="2020-09" db="EMBL/GenBank/DDBJ databases">
        <title>Taishania pollutisoli gen. nov., sp. nov., Isolated from Tetrabromobisphenol A-Contaminated Soil.</title>
        <authorList>
            <person name="Chen Q."/>
        </authorList>
    </citation>
    <scope>NUCLEOTIDE SEQUENCE</scope>
    <source>
        <strain evidence="10">CZZ-1</strain>
    </source>
</reference>
<dbReference type="InterPro" id="IPR008754">
    <property type="entry name" value="Peptidase_M43"/>
</dbReference>
<evidence type="ECO:0000256" key="7">
    <source>
        <dbReference type="ARBA" id="ARBA00023049"/>
    </source>
</evidence>
<keyword evidence="5" id="KW-0378">Hydrolase</keyword>
<dbReference type="SUPFAM" id="SSF49299">
    <property type="entry name" value="PKD domain"/>
    <property type="match status" value="1"/>
</dbReference>
<dbReference type="PANTHER" id="PTHR47466:SF1">
    <property type="entry name" value="METALLOPROTEASE MEP1 (AFU_ORTHOLOGUE AFUA_1G07730)-RELATED"/>
    <property type="match status" value="1"/>
</dbReference>
<dbReference type="GO" id="GO:0006508">
    <property type="term" value="P:proteolysis"/>
    <property type="evidence" value="ECO:0007669"/>
    <property type="project" value="UniProtKB-KW"/>
</dbReference>
<dbReference type="SUPFAM" id="SSF55486">
    <property type="entry name" value="Metalloproteases ('zincins'), catalytic domain"/>
    <property type="match status" value="1"/>
</dbReference>
<keyword evidence="8" id="KW-1015">Disulfide bond</keyword>
<sequence length="715" mass="77186">MNRIVVGISSFLLSTTIVSAQRVFNPQNARDGETVEYCHQHARLSELQQTNPAAYQQIMNDQAALEQYTKNYVETKSGTVYTIPIVFHVLHNGGVENISDEQIYDAVAILNRDYRLLNSDANNVHADFQGMPTDAEIEFKLATIAPNGACFKGITRTQSALTSSGDDGGAQLQAVFNGNDVYQGTWPHNKYLNVVIAKDIGGAAGYTQYPNNWGGASSNSIWILHNYVGSIGTGGVGTSRALTHEVGHWLNLAHTWGNSNQPGLASNCSIDDGVADTPNTVGVTSCNLNESTCGPRANVENYMDYSYCSKMYTQGQVNRMRAAITSSTGGRSNIWTTANLNAVGAIANPPLCKADFSVDKRVVCQGDAVQFTDASYNTVSGWSWSFQGGTPATSSVENPSITYNTPGTYQVSLTASNGGSTQMETKTAYITVLAEGAGLPFYEGFENYTNIAGSQGKWFADNGGTTGGGFEVTNTAGNTGVKSVKVNNFSQSGPYITELISSSVDLSGEAINDVTLSFRYAYRKKTSTNQEYLKVYFTSDCGETWGSPRKTLNATMMSSIVEGTAWTPTAADWKTVHIPFSGGSFSQYLVDNFRYKFAFEANGGNNFYLDDINIYNGPESDDIVLGLEDKGSLSEITLFPNPNEGEVNISFSLENAQKVTLVVMDISGKELKSTIINGTTGSNVVLLDNSDFASGVYFVQLKTESSNKTLQFVKK</sequence>
<dbReference type="GO" id="GO:0046872">
    <property type="term" value="F:metal ion binding"/>
    <property type="evidence" value="ECO:0007669"/>
    <property type="project" value="UniProtKB-KW"/>
</dbReference>
<dbReference type="PROSITE" id="PS50093">
    <property type="entry name" value="PKD"/>
    <property type="match status" value="1"/>
</dbReference>
<evidence type="ECO:0000256" key="4">
    <source>
        <dbReference type="ARBA" id="ARBA00022729"/>
    </source>
</evidence>
<keyword evidence="3" id="KW-0479">Metal-binding</keyword>
<keyword evidence="6" id="KW-0862">Zinc</keyword>
<evidence type="ECO:0000256" key="1">
    <source>
        <dbReference type="ARBA" id="ARBA00008721"/>
    </source>
</evidence>
<dbReference type="NCBIfam" id="TIGR04183">
    <property type="entry name" value="Por_Secre_tail"/>
    <property type="match status" value="1"/>
</dbReference>
<feature type="domain" description="PKD" evidence="9">
    <location>
        <begin position="369"/>
        <end position="437"/>
    </location>
</feature>
<comment type="similarity">
    <text evidence="1">Belongs to the peptidase M43B family.</text>
</comment>
<dbReference type="Proteomes" id="UP000652681">
    <property type="component" value="Unassembled WGS sequence"/>
</dbReference>
<dbReference type="InterPro" id="IPR026444">
    <property type="entry name" value="Secre_tail"/>
</dbReference>
<evidence type="ECO:0000256" key="3">
    <source>
        <dbReference type="ARBA" id="ARBA00022723"/>
    </source>
</evidence>
<organism evidence="10 11">
    <name type="scientific">Taishania pollutisoli</name>
    <dbReference type="NCBI Taxonomy" id="2766479"/>
    <lineage>
        <taxon>Bacteria</taxon>
        <taxon>Pseudomonadati</taxon>
        <taxon>Bacteroidota</taxon>
        <taxon>Flavobacteriia</taxon>
        <taxon>Flavobacteriales</taxon>
        <taxon>Crocinitomicaceae</taxon>
        <taxon>Taishania</taxon>
    </lineage>
</organism>
<keyword evidence="11" id="KW-1185">Reference proteome</keyword>
<protein>
    <submittedName>
        <fullName evidence="10">T9SS type A sorting domain-containing protein</fullName>
    </submittedName>
</protein>
<evidence type="ECO:0000256" key="6">
    <source>
        <dbReference type="ARBA" id="ARBA00022833"/>
    </source>
</evidence>
<evidence type="ECO:0000259" key="9">
    <source>
        <dbReference type="PROSITE" id="PS50093"/>
    </source>
</evidence>
<dbReference type="InterPro" id="IPR022409">
    <property type="entry name" value="PKD/Chitinase_dom"/>
</dbReference>
<dbReference type="CDD" id="cd00146">
    <property type="entry name" value="PKD"/>
    <property type="match status" value="1"/>
</dbReference>
<dbReference type="AlphaFoldDB" id="A0A8J6U010"/>
<dbReference type="Gene3D" id="3.40.390.10">
    <property type="entry name" value="Collagenase (Catalytic Domain)"/>
    <property type="match status" value="1"/>
</dbReference>
<comment type="caution">
    <text evidence="10">The sequence shown here is derived from an EMBL/GenBank/DDBJ whole genome shotgun (WGS) entry which is preliminary data.</text>
</comment>
<dbReference type="Pfam" id="PF05572">
    <property type="entry name" value="Peptidase_M43"/>
    <property type="match status" value="1"/>
</dbReference>
<keyword evidence="7" id="KW-0482">Metalloprotease</keyword>
<dbReference type="PANTHER" id="PTHR47466">
    <property type="match status" value="1"/>
</dbReference>
<name>A0A8J6U010_9FLAO</name>
<dbReference type="Gene3D" id="2.60.120.260">
    <property type="entry name" value="Galactose-binding domain-like"/>
    <property type="match status" value="1"/>
</dbReference>
<dbReference type="GO" id="GO:0008237">
    <property type="term" value="F:metallopeptidase activity"/>
    <property type="evidence" value="ECO:0007669"/>
    <property type="project" value="UniProtKB-KW"/>
</dbReference>
<dbReference type="InterPro" id="IPR035986">
    <property type="entry name" value="PKD_dom_sf"/>
</dbReference>
<evidence type="ECO:0000256" key="2">
    <source>
        <dbReference type="ARBA" id="ARBA00022670"/>
    </source>
</evidence>
<proteinExistence type="inferred from homology"/>